<evidence type="ECO:0000313" key="5">
    <source>
        <dbReference type="Ensembl" id="ENSPMGP00000004539.1"/>
    </source>
</evidence>
<feature type="domain" description="C1q" evidence="4">
    <location>
        <begin position="11"/>
        <end position="108"/>
    </location>
</feature>
<dbReference type="Pfam" id="PF00386">
    <property type="entry name" value="C1q"/>
    <property type="match status" value="1"/>
</dbReference>
<dbReference type="Gene3D" id="2.60.120.40">
    <property type="match status" value="1"/>
</dbReference>
<dbReference type="Proteomes" id="UP000261520">
    <property type="component" value="Unplaced"/>
</dbReference>
<protein>
    <recommendedName>
        <fullName evidence="4">C1q domain-containing protein</fullName>
    </recommendedName>
</protein>
<dbReference type="InterPro" id="IPR050822">
    <property type="entry name" value="Cerebellin_Synaptic_Org"/>
</dbReference>
<dbReference type="GO" id="GO:0005576">
    <property type="term" value="C:extracellular region"/>
    <property type="evidence" value="ECO:0007669"/>
    <property type="project" value="UniProtKB-SubCell"/>
</dbReference>
<evidence type="ECO:0000256" key="3">
    <source>
        <dbReference type="ARBA" id="ARBA00022729"/>
    </source>
</evidence>
<dbReference type="InterPro" id="IPR001073">
    <property type="entry name" value="C1q_dom"/>
</dbReference>
<evidence type="ECO:0000259" key="4">
    <source>
        <dbReference type="Pfam" id="PF00386"/>
    </source>
</evidence>
<sequence length="120" mass="13494">MDFCFFVKMAFNIHFTQKSNIFIAPRKGVYSFAITMYNLGRYKSCASLMVNGNLKYTLMEKATSDTQDSASVSLTLALEAGDVVYVEQPAGCVMCAHDNLYNTYTGYLFPLSKTKLYTEL</sequence>
<proteinExistence type="predicted"/>
<dbReference type="InterPro" id="IPR008983">
    <property type="entry name" value="Tumour_necrosis_fac-like_dom"/>
</dbReference>
<organism evidence="5 6">
    <name type="scientific">Periophthalmus magnuspinnatus</name>
    <dbReference type="NCBI Taxonomy" id="409849"/>
    <lineage>
        <taxon>Eukaryota</taxon>
        <taxon>Metazoa</taxon>
        <taxon>Chordata</taxon>
        <taxon>Craniata</taxon>
        <taxon>Vertebrata</taxon>
        <taxon>Euteleostomi</taxon>
        <taxon>Actinopterygii</taxon>
        <taxon>Neopterygii</taxon>
        <taxon>Teleostei</taxon>
        <taxon>Neoteleostei</taxon>
        <taxon>Acanthomorphata</taxon>
        <taxon>Gobiaria</taxon>
        <taxon>Gobiiformes</taxon>
        <taxon>Gobioidei</taxon>
        <taxon>Gobiidae</taxon>
        <taxon>Oxudercinae</taxon>
        <taxon>Periophthalmus</taxon>
    </lineage>
</organism>
<name>A0A3B3ZJ68_9GOBI</name>
<keyword evidence="3" id="KW-0732">Signal</keyword>
<dbReference type="PANTHER" id="PTHR22923:SF103">
    <property type="entry name" value="CEREBELLIN 20-RELATED"/>
    <property type="match status" value="1"/>
</dbReference>
<dbReference type="GO" id="GO:0045202">
    <property type="term" value="C:synapse"/>
    <property type="evidence" value="ECO:0007669"/>
    <property type="project" value="TreeGrafter"/>
</dbReference>
<dbReference type="Ensembl" id="ENSPMGT00000004820.1">
    <property type="protein sequence ID" value="ENSPMGP00000004539.1"/>
    <property type="gene ID" value="ENSPMGG00000003848.1"/>
</dbReference>
<comment type="subcellular location">
    <subcellularLocation>
        <location evidence="1">Secreted</location>
    </subcellularLocation>
</comment>
<evidence type="ECO:0000313" key="6">
    <source>
        <dbReference type="Proteomes" id="UP000261520"/>
    </source>
</evidence>
<reference evidence="5" key="2">
    <citation type="submission" date="2025-09" db="UniProtKB">
        <authorList>
            <consortium name="Ensembl"/>
        </authorList>
    </citation>
    <scope>IDENTIFICATION</scope>
</reference>
<dbReference type="PRINTS" id="PR00007">
    <property type="entry name" value="COMPLEMNTC1Q"/>
</dbReference>
<dbReference type="GO" id="GO:0099558">
    <property type="term" value="P:maintenance of synapse structure"/>
    <property type="evidence" value="ECO:0007669"/>
    <property type="project" value="TreeGrafter"/>
</dbReference>
<keyword evidence="6" id="KW-1185">Reference proteome</keyword>
<dbReference type="PANTHER" id="PTHR22923">
    <property type="entry name" value="CEREBELLIN-RELATED"/>
    <property type="match status" value="1"/>
</dbReference>
<dbReference type="SUPFAM" id="SSF49842">
    <property type="entry name" value="TNF-like"/>
    <property type="match status" value="1"/>
</dbReference>
<accession>A0A3B3ZJ68</accession>
<dbReference type="AlphaFoldDB" id="A0A3B3ZJ68"/>
<evidence type="ECO:0000256" key="1">
    <source>
        <dbReference type="ARBA" id="ARBA00004613"/>
    </source>
</evidence>
<keyword evidence="2" id="KW-0964">Secreted</keyword>
<reference evidence="5" key="1">
    <citation type="submission" date="2025-08" db="UniProtKB">
        <authorList>
            <consortium name="Ensembl"/>
        </authorList>
    </citation>
    <scope>IDENTIFICATION</scope>
</reference>
<evidence type="ECO:0000256" key="2">
    <source>
        <dbReference type="ARBA" id="ARBA00022525"/>
    </source>
</evidence>